<protein>
    <submittedName>
        <fullName evidence="2">Uncharacterized protein</fullName>
    </submittedName>
</protein>
<organism evidence="2 3">
    <name type="scientific">Geodermatophilus sabuli</name>
    <dbReference type="NCBI Taxonomy" id="1564158"/>
    <lineage>
        <taxon>Bacteria</taxon>
        <taxon>Bacillati</taxon>
        <taxon>Actinomycetota</taxon>
        <taxon>Actinomycetes</taxon>
        <taxon>Geodermatophilales</taxon>
        <taxon>Geodermatophilaceae</taxon>
        <taxon>Geodermatophilus</taxon>
    </lineage>
</organism>
<keyword evidence="3" id="KW-1185">Reference proteome</keyword>
<sequence>MPPSCSTGTDADQDDRRERRLARQPHADAPRLSLVGHPEMLLLRMGCPSTTTATTTGRRPASEVSHVRPA</sequence>
<name>A0A7K3W365_9ACTN</name>
<dbReference type="Proteomes" id="UP000470246">
    <property type="component" value="Unassembled WGS sequence"/>
</dbReference>
<evidence type="ECO:0000256" key="1">
    <source>
        <dbReference type="SAM" id="MobiDB-lite"/>
    </source>
</evidence>
<gene>
    <name evidence="2" type="ORF">GCU56_10790</name>
</gene>
<proteinExistence type="predicted"/>
<evidence type="ECO:0000313" key="3">
    <source>
        <dbReference type="Proteomes" id="UP000470246"/>
    </source>
</evidence>
<evidence type="ECO:0000313" key="2">
    <source>
        <dbReference type="EMBL" id="NEK58357.1"/>
    </source>
</evidence>
<dbReference type="EMBL" id="JAAGWF010000010">
    <property type="protein sequence ID" value="NEK58357.1"/>
    <property type="molecule type" value="Genomic_DNA"/>
</dbReference>
<feature type="compositionally biased region" description="Polar residues" evidence="1">
    <location>
        <begin position="1"/>
        <end position="10"/>
    </location>
</feature>
<reference evidence="2 3" key="1">
    <citation type="submission" date="2020-02" db="EMBL/GenBank/DDBJ databases">
        <title>Geodermatophilus sabuli CPCC 205279 I12A-02694.</title>
        <authorList>
            <person name="Jiang Z."/>
        </authorList>
    </citation>
    <scope>NUCLEOTIDE SEQUENCE [LARGE SCALE GENOMIC DNA]</scope>
    <source>
        <strain evidence="2 3">I12A-02694</strain>
    </source>
</reference>
<comment type="caution">
    <text evidence="2">The sequence shown here is derived from an EMBL/GenBank/DDBJ whole genome shotgun (WGS) entry which is preliminary data.</text>
</comment>
<dbReference type="AlphaFoldDB" id="A0A7K3W365"/>
<accession>A0A7K3W365</accession>
<dbReference type="RefSeq" id="WP_163481735.1">
    <property type="nucleotide sequence ID" value="NZ_JAAGWF010000010.1"/>
</dbReference>
<feature type="region of interest" description="Disordered" evidence="1">
    <location>
        <begin position="1"/>
        <end position="70"/>
    </location>
</feature>